<keyword evidence="7" id="KW-0378">Hydrolase</keyword>
<keyword evidence="6 11" id="KW-0732">Signal</keyword>
<dbReference type="GO" id="GO:0046872">
    <property type="term" value="F:metal ion binding"/>
    <property type="evidence" value="ECO:0007669"/>
    <property type="project" value="UniProtKB-KW"/>
</dbReference>
<feature type="non-terminal residue" evidence="12">
    <location>
        <position position="281"/>
    </location>
</feature>
<feature type="non-terminal residue" evidence="12">
    <location>
        <position position="1"/>
    </location>
</feature>
<evidence type="ECO:0000256" key="7">
    <source>
        <dbReference type="ARBA" id="ARBA00022801"/>
    </source>
</evidence>
<keyword evidence="4" id="KW-0645">Protease</keyword>
<dbReference type="GO" id="GO:0006508">
    <property type="term" value="P:proteolysis"/>
    <property type="evidence" value="ECO:0007669"/>
    <property type="project" value="UniProtKB-KW"/>
</dbReference>
<evidence type="ECO:0000256" key="4">
    <source>
        <dbReference type="ARBA" id="ARBA00022670"/>
    </source>
</evidence>
<name>A0A699ZG60_HAELA</name>
<gene>
    <name evidence="12" type="ORF">HaLaN_15198</name>
</gene>
<keyword evidence="9" id="KW-0482">Metalloprotease</keyword>
<keyword evidence="8" id="KW-0862">Zinc</keyword>
<protein>
    <submittedName>
        <fullName evidence="12">A2M domain-containing protein</fullName>
    </submittedName>
</protein>
<evidence type="ECO:0000256" key="9">
    <source>
        <dbReference type="ARBA" id="ARBA00023049"/>
    </source>
</evidence>
<organism evidence="12 13">
    <name type="scientific">Haematococcus lacustris</name>
    <name type="common">Green alga</name>
    <name type="synonym">Haematococcus pluvialis</name>
    <dbReference type="NCBI Taxonomy" id="44745"/>
    <lineage>
        <taxon>Eukaryota</taxon>
        <taxon>Viridiplantae</taxon>
        <taxon>Chlorophyta</taxon>
        <taxon>core chlorophytes</taxon>
        <taxon>Chlorophyceae</taxon>
        <taxon>CS clade</taxon>
        <taxon>Chlamydomonadales</taxon>
        <taxon>Haematococcaceae</taxon>
        <taxon>Haematococcus</taxon>
    </lineage>
</organism>
<dbReference type="Proteomes" id="UP000485058">
    <property type="component" value="Unassembled WGS sequence"/>
</dbReference>
<evidence type="ECO:0000256" key="11">
    <source>
        <dbReference type="SAM" id="SignalP"/>
    </source>
</evidence>
<accession>A0A699ZG60</accession>
<keyword evidence="13" id="KW-1185">Reference proteome</keyword>
<dbReference type="GO" id="GO:0005576">
    <property type="term" value="C:extracellular region"/>
    <property type="evidence" value="ECO:0007669"/>
    <property type="project" value="UniProtKB-SubCell"/>
</dbReference>
<evidence type="ECO:0000256" key="5">
    <source>
        <dbReference type="ARBA" id="ARBA00022723"/>
    </source>
</evidence>
<evidence type="ECO:0000313" key="13">
    <source>
        <dbReference type="Proteomes" id="UP000485058"/>
    </source>
</evidence>
<evidence type="ECO:0000313" key="12">
    <source>
        <dbReference type="EMBL" id="GFH18399.1"/>
    </source>
</evidence>
<dbReference type="Gene3D" id="2.60.40.3710">
    <property type="match status" value="1"/>
</dbReference>
<dbReference type="EMBL" id="BLLF01001295">
    <property type="protein sequence ID" value="GFH18399.1"/>
    <property type="molecule type" value="Genomic_DNA"/>
</dbReference>
<evidence type="ECO:0000256" key="10">
    <source>
        <dbReference type="SAM" id="MobiDB-lite"/>
    </source>
</evidence>
<evidence type="ECO:0000256" key="1">
    <source>
        <dbReference type="ARBA" id="ARBA00001947"/>
    </source>
</evidence>
<reference evidence="12 13" key="1">
    <citation type="submission" date="2020-02" db="EMBL/GenBank/DDBJ databases">
        <title>Draft genome sequence of Haematococcus lacustris strain NIES-144.</title>
        <authorList>
            <person name="Morimoto D."/>
            <person name="Nakagawa S."/>
            <person name="Yoshida T."/>
            <person name="Sawayama S."/>
        </authorList>
    </citation>
    <scope>NUCLEOTIDE SEQUENCE [LARGE SCALE GENOMIC DNA]</scope>
    <source>
        <strain evidence="12 13">NIES-144</strain>
    </source>
</reference>
<feature type="compositionally biased region" description="Low complexity" evidence="10">
    <location>
        <begin position="89"/>
        <end position="102"/>
    </location>
</feature>
<evidence type="ECO:0000256" key="6">
    <source>
        <dbReference type="ARBA" id="ARBA00022729"/>
    </source>
</evidence>
<comment type="subcellular location">
    <subcellularLocation>
        <location evidence="2">Secreted</location>
    </subcellularLocation>
</comment>
<proteinExistence type="predicted"/>
<feature type="region of interest" description="Disordered" evidence="10">
    <location>
        <begin position="79"/>
        <end position="102"/>
    </location>
</feature>
<dbReference type="PANTHER" id="PTHR13062:SF12">
    <property type="entry name" value="ALPHA-2-MACROGLOBULIN DOMAIN-CONTAINING PROTEIN"/>
    <property type="match status" value="1"/>
</dbReference>
<comment type="caution">
    <text evidence="12">The sequence shown here is derived from an EMBL/GenBank/DDBJ whole genome shotgun (WGS) entry which is preliminary data.</text>
</comment>
<comment type="cofactor">
    <cofactor evidence="1">
        <name>Zn(2+)</name>
        <dbReference type="ChEBI" id="CHEBI:29105"/>
    </cofactor>
</comment>
<evidence type="ECO:0000256" key="8">
    <source>
        <dbReference type="ARBA" id="ARBA00022833"/>
    </source>
</evidence>
<feature type="signal peptide" evidence="11">
    <location>
        <begin position="1"/>
        <end position="23"/>
    </location>
</feature>
<sequence length="281" mass="29907">MPTWAWVRISSLYLLVWAGFAAAQQPPGGFLAAELPLKLVAATPSDLLSATPSTSVQLSGSQTLTVVYSRPVIALGSDFGQGDPSGGRPPFSLSCPSSSKSPPGRFRWVTTTIARWDPDQDWPSDLDCTLLLNTSLTTYDGVPLNLTVGRQRKLVTRPISFSISTVISDIMSNLTEGLWQSQQGMPDDILPEVPPDAKILLSFTSPVNLTLLASSLQLRKPNSSTAEMMQLSVNPCSSVARLPPMPMLSSSRVTGPQPVEKEQSGLTTCAEVVVGAPGLAN</sequence>
<keyword evidence="3" id="KW-0964">Secreted</keyword>
<dbReference type="AlphaFoldDB" id="A0A699ZG60"/>
<keyword evidence="5" id="KW-0479">Metal-binding</keyword>
<evidence type="ECO:0000256" key="3">
    <source>
        <dbReference type="ARBA" id="ARBA00022525"/>
    </source>
</evidence>
<dbReference type="GO" id="GO:0008237">
    <property type="term" value="F:metallopeptidase activity"/>
    <property type="evidence" value="ECO:0007669"/>
    <property type="project" value="UniProtKB-KW"/>
</dbReference>
<dbReference type="PANTHER" id="PTHR13062">
    <property type="entry name" value="COLLAGENASE"/>
    <property type="match status" value="1"/>
</dbReference>
<evidence type="ECO:0000256" key="2">
    <source>
        <dbReference type="ARBA" id="ARBA00004613"/>
    </source>
</evidence>
<feature type="chain" id="PRO_5025560074" evidence="11">
    <location>
        <begin position="24"/>
        <end position="281"/>
    </location>
</feature>